<feature type="region of interest" description="Disordered" evidence="1">
    <location>
        <begin position="132"/>
        <end position="600"/>
    </location>
</feature>
<name>I0YX93_COCSC</name>
<sequence length="774" mass="79604">MVDYDAAGGERYYAINAKYLLRDALKQDGAEVFAHLVLHQKKRKRSTGSQPTPEPLPDGPGHKRPRAAAADSSPSALPATLETEVASRLGVLTEGREGVGGSVMTGATALKKQKKIKARKRAALAVRQAAEECVAEPDNQAAASHGAQPAEQPRSQKKAARGRSADSNRREQKKGKGRVEVKKADVAASGKRKGRRSQAEGVAAAGQLPQAAEEAAAAALTALADGAAQAGAAGASEPEQVLSAGQSMKWRRRERKHGSGDDAAQEHPADDTPGSAAAGADDGLPAPSHAPAMNGTEPAGGAETDSRRKRQKHGGSSEPAEAHAKTAHGVEAMQEVSEKPDTNGAAADDGVVGAARLASPAGEESSDEDSIAKALSAVKKFGAESTSEDEGDSPTAAAEKAPAAPDVARKAPTHEPSSSSEASSSESESDSEDEAESNGGIGSQLQLAQQPPSSNSADAAAEGETAATVAEQPHSSGKESSEEGSSSEEESSDNEGAAQPTEGGIAPGLVAYGQAAAGANGPAESEGPEKEAGGKGQEAGGKSSEESSSEEESEGESGEESEEDEGDDEMESNDASPETAGVKGSATMADGESEFDRLKNEATQKVLDTLADMPDAISMLLAAKSARKKARESKGGNEAGTQEAPTTPVPSDARLASMAEALQRQKDSQQQADKAGASSASGPKGHPELLPLAEYKTESDLRKALRAALIPMVNSQQGTSHKSATQVLAQGTQPTWWPLDKWGKKILDRRWKALEAVYHALQEQRRLLAGTSTA</sequence>
<feature type="compositionally biased region" description="Acidic residues" evidence="1">
    <location>
        <begin position="547"/>
        <end position="572"/>
    </location>
</feature>
<evidence type="ECO:0000256" key="1">
    <source>
        <dbReference type="SAM" id="MobiDB-lite"/>
    </source>
</evidence>
<dbReference type="Proteomes" id="UP000007264">
    <property type="component" value="Unassembled WGS sequence"/>
</dbReference>
<feature type="compositionally biased region" description="Basic and acidic residues" evidence="1">
    <location>
        <begin position="257"/>
        <end position="270"/>
    </location>
</feature>
<feature type="region of interest" description="Disordered" evidence="1">
    <location>
        <begin position="40"/>
        <end position="81"/>
    </location>
</feature>
<reference evidence="2 3" key="1">
    <citation type="journal article" date="2012" name="Genome Biol.">
        <title>The genome of the polar eukaryotic microalga coccomyxa subellipsoidea reveals traits of cold adaptation.</title>
        <authorList>
            <person name="Blanc G."/>
            <person name="Agarkova I."/>
            <person name="Grimwood J."/>
            <person name="Kuo A."/>
            <person name="Brueggeman A."/>
            <person name="Dunigan D."/>
            <person name="Gurnon J."/>
            <person name="Ladunga I."/>
            <person name="Lindquist E."/>
            <person name="Lucas S."/>
            <person name="Pangilinan J."/>
            <person name="Proschold T."/>
            <person name="Salamov A."/>
            <person name="Schmutz J."/>
            <person name="Weeks D."/>
            <person name="Yamada T."/>
            <person name="Claverie J.M."/>
            <person name="Grigoriev I."/>
            <person name="Van Etten J."/>
            <person name="Lomsadze A."/>
            <person name="Borodovsky M."/>
        </authorList>
    </citation>
    <scope>NUCLEOTIDE SEQUENCE [LARGE SCALE GENOMIC DNA]</scope>
    <source>
        <strain evidence="2 3">C-169</strain>
    </source>
</reference>
<feature type="compositionally biased region" description="Low complexity" evidence="1">
    <location>
        <begin position="203"/>
        <end position="240"/>
    </location>
</feature>
<feature type="compositionally biased region" description="Acidic residues" evidence="1">
    <location>
        <begin position="427"/>
        <end position="436"/>
    </location>
</feature>
<accession>I0YX93</accession>
<feature type="compositionally biased region" description="Low complexity" evidence="1">
    <location>
        <begin position="394"/>
        <end position="406"/>
    </location>
</feature>
<dbReference type="RefSeq" id="XP_005647556.1">
    <property type="nucleotide sequence ID" value="XM_005647499.1"/>
</dbReference>
<protein>
    <submittedName>
        <fullName evidence="2">Uncharacterized protein</fullName>
    </submittedName>
</protein>
<dbReference type="GeneID" id="17041000"/>
<dbReference type="KEGG" id="csl:COCSUDRAFT_41999"/>
<feature type="region of interest" description="Disordered" evidence="1">
    <location>
        <begin position="624"/>
        <end position="694"/>
    </location>
</feature>
<keyword evidence="3" id="KW-1185">Reference proteome</keyword>
<comment type="caution">
    <text evidence="2">The sequence shown here is derived from an EMBL/GenBank/DDBJ whole genome shotgun (WGS) entry which is preliminary data.</text>
</comment>
<feature type="compositionally biased region" description="Low complexity" evidence="1">
    <location>
        <begin position="443"/>
        <end position="471"/>
    </location>
</feature>
<gene>
    <name evidence="2" type="ORF">COCSUDRAFT_41999</name>
</gene>
<feature type="compositionally biased region" description="Low complexity" evidence="1">
    <location>
        <begin position="344"/>
        <end position="355"/>
    </location>
</feature>
<dbReference type="AlphaFoldDB" id="I0YX93"/>
<proteinExistence type="predicted"/>
<evidence type="ECO:0000313" key="2">
    <source>
        <dbReference type="EMBL" id="EIE23012.1"/>
    </source>
</evidence>
<evidence type="ECO:0000313" key="3">
    <source>
        <dbReference type="Proteomes" id="UP000007264"/>
    </source>
</evidence>
<feature type="compositionally biased region" description="Low complexity" evidence="1">
    <location>
        <begin position="417"/>
        <end position="426"/>
    </location>
</feature>
<dbReference type="EMBL" id="AGSI01000008">
    <property type="protein sequence ID" value="EIE23012.1"/>
    <property type="molecule type" value="Genomic_DNA"/>
</dbReference>
<dbReference type="OrthoDB" id="10653022at2759"/>
<feature type="compositionally biased region" description="Low complexity" evidence="1">
    <location>
        <begin position="271"/>
        <end position="287"/>
    </location>
</feature>
<dbReference type="STRING" id="574566.I0YX93"/>
<organism evidence="2 3">
    <name type="scientific">Coccomyxa subellipsoidea (strain C-169)</name>
    <name type="common">Green microalga</name>
    <dbReference type="NCBI Taxonomy" id="574566"/>
    <lineage>
        <taxon>Eukaryota</taxon>
        <taxon>Viridiplantae</taxon>
        <taxon>Chlorophyta</taxon>
        <taxon>core chlorophytes</taxon>
        <taxon>Trebouxiophyceae</taxon>
        <taxon>Trebouxiophyceae incertae sedis</taxon>
        <taxon>Coccomyxaceae</taxon>
        <taxon>Coccomyxa</taxon>
        <taxon>Coccomyxa subellipsoidea</taxon>
    </lineage>
</organism>
<feature type="compositionally biased region" description="Low complexity" evidence="1">
    <location>
        <begin position="67"/>
        <end position="79"/>
    </location>
</feature>